<dbReference type="NCBIfam" id="NF001070">
    <property type="entry name" value="PRK00118.1-6"/>
    <property type="match status" value="1"/>
</dbReference>
<dbReference type="Proteomes" id="UP000190042">
    <property type="component" value="Unassembled WGS sequence"/>
</dbReference>
<organism evidence="5 6">
    <name type="scientific">Sporosarcina newyorkensis</name>
    <dbReference type="NCBI Taxonomy" id="759851"/>
    <lineage>
        <taxon>Bacteria</taxon>
        <taxon>Bacillati</taxon>
        <taxon>Bacillota</taxon>
        <taxon>Bacilli</taxon>
        <taxon>Bacillales</taxon>
        <taxon>Caryophanaceae</taxon>
        <taxon>Sporosarcina</taxon>
    </lineage>
</organism>
<gene>
    <name evidence="5" type="ORF">SAMN04244570_2423</name>
</gene>
<reference evidence="6" key="1">
    <citation type="submission" date="2017-02" db="EMBL/GenBank/DDBJ databases">
        <authorList>
            <person name="Varghese N."/>
            <person name="Submissions S."/>
        </authorList>
    </citation>
    <scope>NUCLEOTIDE SEQUENCE [LARGE SCALE GENOMIC DNA]</scope>
    <source>
        <strain evidence="6">DSM 23966</strain>
    </source>
</reference>
<dbReference type="PANTHER" id="PTHR40083:SF1">
    <property type="entry name" value="UPF0122 PROTEIN YLXM"/>
    <property type="match status" value="1"/>
</dbReference>
<dbReference type="RefSeq" id="WP_078817768.1">
    <property type="nucleotide sequence ID" value="NZ_FUYJ01000004.1"/>
</dbReference>
<dbReference type="NCBIfam" id="NF001068">
    <property type="entry name" value="PRK00118.1-4"/>
    <property type="match status" value="1"/>
</dbReference>
<accession>A0A1T4YFY7</accession>
<sequence>MLEKTTRVNFLFDFYQSLLTDKQRSYMQLYYLDDLSLGEIAEQYGVSRQAVYDNVRRTEAMLEDYEEKLNLFEKHERRLEVVEQLQQIIPADDSSSTKVLELLHTLKDFD</sequence>
<dbReference type="Gene3D" id="1.10.10.10">
    <property type="entry name" value="Winged helix-like DNA-binding domain superfamily/Winged helix DNA-binding domain"/>
    <property type="match status" value="1"/>
</dbReference>
<dbReference type="AlphaFoldDB" id="A0A1T4YFY7"/>
<dbReference type="PANTHER" id="PTHR40083">
    <property type="entry name" value="UPF0122 PROTEIN CBO2450/CLC_2298"/>
    <property type="match status" value="1"/>
</dbReference>
<evidence type="ECO:0000313" key="5">
    <source>
        <dbReference type="EMBL" id="SKB00145.1"/>
    </source>
</evidence>
<dbReference type="InterPro" id="IPR036388">
    <property type="entry name" value="WH-like_DNA-bd_sf"/>
</dbReference>
<dbReference type="InterPro" id="IPR007394">
    <property type="entry name" value="UPF0122"/>
</dbReference>
<keyword evidence="6" id="KW-1185">Reference proteome</keyword>
<evidence type="ECO:0000256" key="1">
    <source>
        <dbReference type="ARBA" id="ARBA00008720"/>
    </source>
</evidence>
<dbReference type="NCBIfam" id="NF045758">
    <property type="entry name" value="YlxM"/>
    <property type="match status" value="1"/>
</dbReference>
<keyword evidence="4" id="KW-0175">Coiled coil</keyword>
<name>A0A1T4YFY7_9BACL</name>
<evidence type="ECO:0000256" key="4">
    <source>
        <dbReference type="SAM" id="Coils"/>
    </source>
</evidence>
<dbReference type="HAMAP" id="MF_00245">
    <property type="entry name" value="UPF0122"/>
    <property type="match status" value="1"/>
</dbReference>
<dbReference type="SUPFAM" id="SSF88659">
    <property type="entry name" value="Sigma3 and sigma4 domains of RNA polymerase sigma factors"/>
    <property type="match status" value="1"/>
</dbReference>
<evidence type="ECO:0000256" key="3">
    <source>
        <dbReference type="HAMAP-Rule" id="MF_00245"/>
    </source>
</evidence>
<evidence type="ECO:0000256" key="2">
    <source>
        <dbReference type="ARBA" id="ARBA00024764"/>
    </source>
</evidence>
<dbReference type="InterPro" id="IPR054831">
    <property type="entry name" value="UPF0122_fam_protein"/>
</dbReference>
<feature type="coiled-coil region" evidence="4">
    <location>
        <begin position="48"/>
        <end position="85"/>
    </location>
</feature>
<comment type="function">
    <text evidence="2 3">Might take part in the signal recognition particle (SRP) pathway. This is inferred from the conservation of its genetic proximity to ftsY/ffh. May be a regulatory protein.</text>
</comment>
<comment type="similarity">
    <text evidence="1 3">Belongs to the UPF0122 family.</text>
</comment>
<evidence type="ECO:0000313" key="6">
    <source>
        <dbReference type="Proteomes" id="UP000190042"/>
    </source>
</evidence>
<dbReference type="EMBL" id="FUYJ01000004">
    <property type="protein sequence ID" value="SKB00145.1"/>
    <property type="molecule type" value="Genomic_DNA"/>
</dbReference>
<dbReference type="InterPro" id="IPR013324">
    <property type="entry name" value="RNA_pol_sigma_r3/r4-like"/>
</dbReference>
<dbReference type="NCBIfam" id="NF001072">
    <property type="entry name" value="PRK00118.2-2"/>
    <property type="match status" value="1"/>
</dbReference>
<protein>
    <recommendedName>
        <fullName evidence="3">UPF0122 protein SAMN04244570_2423</fullName>
    </recommendedName>
</protein>
<dbReference type="Pfam" id="PF04297">
    <property type="entry name" value="UPF0122"/>
    <property type="match status" value="1"/>
</dbReference>
<proteinExistence type="inferred from homology"/>